<reference evidence="3" key="1">
    <citation type="journal article" date="2020" name="Stud. Mycol.">
        <title>101 Dothideomycetes genomes: A test case for predicting lifestyles and emergence of pathogens.</title>
        <authorList>
            <person name="Haridas S."/>
            <person name="Albert R."/>
            <person name="Binder M."/>
            <person name="Bloem J."/>
            <person name="LaButti K."/>
            <person name="Salamov A."/>
            <person name="Andreopoulos B."/>
            <person name="Baker S."/>
            <person name="Barry K."/>
            <person name="Bills G."/>
            <person name="Bluhm B."/>
            <person name="Cannon C."/>
            <person name="Castanera R."/>
            <person name="Culley D."/>
            <person name="Daum C."/>
            <person name="Ezra D."/>
            <person name="Gonzalez J."/>
            <person name="Henrissat B."/>
            <person name="Kuo A."/>
            <person name="Liang C."/>
            <person name="Lipzen A."/>
            <person name="Lutzoni F."/>
            <person name="Magnuson J."/>
            <person name="Mondo S."/>
            <person name="Nolan M."/>
            <person name="Ohm R."/>
            <person name="Pangilinan J."/>
            <person name="Park H.-J."/>
            <person name="Ramirez L."/>
            <person name="Alfaro M."/>
            <person name="Sun H."/>
            <person name="Tritt A."/>
            <person name="Yoshinaga Y."/>
            <person name="Zwiers L.-H."/>
            <person name="Turgeon B."/>
            <person name="Goodwin S."/>
            <person name="Spatafora J."/>
            <person name="Crous P."/>
            <person name="Grigoriev I."/>
        </authorList>
    </citation>
    <scope>NUCLEOTIDE SEQUENCE [LARGE SCALE GENOMIC DNA]</scope>
    <source>
        <strain evidence="3">CBS 304.66</strain>
    </source>
</reference>
<sequence length="221" mass="24980">MYINPFCRVTDLLTGLSFISKAGPVKHSCSTQRYFFWTTFCRGSRLFIEGIFRTWGRYTLNLRLNATRLTVCKDSLAAQPSLDWYDAAERWRTAGAAKNTILRRYSAGHGIALSSIIASILYNPRLLTHIYHPSIICGPPLPGTIDLESEAFAFEPRGPSRPTAENRRKQKFNTISTPLHDTRRAPHNTVQTRVHRPTHAAGVTTQRALTYHDPPVNYPVP</sequence>
<dbReference type="AlphaFoldDB" id="A0A9P4N7D9"/>
<accession>A0A9P4N7D9</accession>
<comment type="caution">
    <text evidence="2">The sequence shown here is derived from an EMBL/GenBank/DDBJ whole genome shotgun (WGS) entry which is preliminary data.</text>
</comment>
<protein>
    <submittedName>
        <fullName evidence="2">Uncharacterized protein</fullName>
    </submittedName>
</protein>
<evidence type="ECO:0000313" key="3">
    <source>
        <dbReference type="Proteomes" id="UP000800093"/>
    </source>
</evidence>
<evidence type="ECO:0000313" key="2">
    <source>
        <dbReference type="EMBL" id="KAF2268948.1"/>
    </source>
</evidence>
<evidence type="ECO:0000256" key="1">
    <source>
        <dbReference type="SAM" id="MobiDB-lite"/>
    </source>
</evidence>
<feature type="region of interest" description="Disordered" evidence="1">
    <location>
        <begin position="156"/>
        <end position="195"/>
    </location>
</feature>
<proteinExistence type="predicted"/>
<organism evidence="2 3">
    <name type="scientific">Lojkania enalia</name>
    <dbReference type="NCBI Taxonomy" id="147567"/>
    <lineage>
        <taxon>Eukaryota</taxon>
        <taxon>Fungi</taxon>
        <taxon>Dikarya</taxon>
        <taxon>Ascomycota</taxon>
        <taxon>Pezizomycotina</taxon>
        <taxon>Dothideomycetes</taxon>
        <taxon>Pleosporomycetidae</taxon>
        <taxon>Pleosporales</taxon>
        <taxon>Pleosporales incertae sedis</taxon>
        <taxon>Lojkania</taxon>
    </lineage>
</organism>
<name>A0A9P4N7D9_9PLEO</name>
<dbReference type="EMBL" id="ML986584">
    <property type="protein sequence ID" value="KAF2268948.1"/>
    <property type="molecule type" value="Genomic_DNA"/>
</dbReference>
<dbReference type="Proteomes" id="UP000800093">
    <property type="component" value="Unassembled WGS sequence"/>
</dbReference>
<keyword evidence="3" id="KW-1185">Reference proteome</keyword>
<gene>
    <name evidence="2" type="ORF">CC78DRAFT_575492</name>
</gene>